<protein>
    <submittedName>
        <fullName evidence="1">Uncharacterized protein</fullName>
    </submittedName>
</protein>
<evidence type="ECO:0000313" key="2">
    <source>
        <dbReference type="Proteomes" id="UP000657918"/>
    </source>
</evidence>
<proteinExistence type="predicted"/>
<reference evidence="1 2" key="1">
    <citation type="submission" date="2020-10" db="EMBL/GenBank/DDBJ databases">
        <title>Plant Genome Project.</title>
        <authorList>
            <person name="Zhang R.-G."/>
        </authorList>
    </citation>
    <scope>NUCLEOTIDE SEQUENCE [LARGE SCALE GENOMIC DNA]</scope>
    <source>
        <strain evidence="1">FAFU-HL-1</strain>
        <tissue evidence="1">Leaf</tissue>
    </source>
</reference>
<evidence type="ECO:0000313" key="1">
    <source>
        <dbReference type="EMBL" id="KAF9670381.1"/>
    </source>
</evidence>
<comment type="caution">
    <text evidence="1">The sequence shown here is derived from an EMBL/GenBank/DDBJ whole genome shotgun (WGS) entry which is preliminary data.</text>
</comment>
<name>A0A835JJF2_9ROSI</name>
<organism evidence="1 2">
    <name type="scientific">Salix dunnii</name>
    <dbReference type="NCBI Taxonomy" id="1413687"/>
    <lineage>
        <taxon>Eukaryota</taxon>
        <taxon>Viridiplantae</taxon>
        <taxon>Streptophyta</taxon>
        <taxon>Embryophyta</taxon>
        <taxon>Tracheophyta</taxon>
        <taxon>Spermatophyta</taxon>
        <taxon>Magnoliopsida</taxon>
        <taxon>eudicotyledons</taxon>
        <taxon>Gunneridae</taxon>
        <taxon>Pentapetalae</taxon>
        <taxon>rosids</taxon>
        <taxon>fabids</taxon>
        <taxon>Malpighiales</taxon>
        <taxon>Salicaceae</taxon>
        <taxon>Saliceae</taxon>
        <taxon>Salix</taxon>
    </lineage>
</organism>
<dbReference type="EMBL" id="JADGMS010000013">
    <property type="protein sequence ID" value="KAF9670381.1"/>
    <property type="molecule type" value="Genomic_DNA"/>
</dbReference>
<accession>A0A835JJF2</accession>
<keyword evidence="2" id="KW-1185">Reference proteome</keyword>
<sequence>MKEDISLVPELGFISTMKYGMKMHVVRLSRGFDEEWAVEDTMQEFDDRVCGSGRSEVVLKPQKTSENISSYCWDV</sequence>
<dbReference type="AlphaFoldDB" id="A0A835JJF2"/>
<dbReference type="Proteomes" id="UP000657918">
    <property type="component" value="Unassembled WGS sequence"/>
</dbReference>
<gene>
    <name evidence="1" type="ORF">SADUNF_Sadunf13G0062400</name>
</gene>